<evidence type="ECO:0000259" key="2">
    <source>
        <dbReference type="PROSITE" id="PS51369"/>
    </source>
</evidence>
<evidence type="ECO:0000256" key="1">
    <source>
        <dbReference type="SAM" id="MobiDB-lite"/>
    </source>
</evidence>
<sequence>MNHLKALVCILDHLDYDRQSKAVDWLINKAKTAIDELAEIPAWNPTASTLSAAAAAFDPESAHRSLEQENQQQKNMLSGISADSPGKRAMAMLGGTHGHHVLLNGTPLMFDGWPPPYVL</sequence>
<comment type="caution">
    <text evidence="3">The sequence shown here is derived from an EMBL/GenBank/DDBJ whole genome shotgun (WGS) entry which is preliminary data.</text>
</comment>
<evidence type="ECO:0000313" key="4">
    <source>
        <dbReference type="Proteomes" id="UP001632038"/>
    </source>
</evidence>
<dbReference type="Pfam" id="PF03634">
    <property type="entry name" value="TCP"/>
    <property type="match status" value="1"/>
</dbReference>
<dbReference type="PROSITE" id="PS51369">
    <property type="entry name" value="TCP"/>
    <property type="match status" value="1"/>
</dbReference>
<name>A0ABD3BXM2_9LAMI</name>
<dbReference type="Proteomes" id="UP001632038">
    <property type="component" value="Unassembled WGS sequence"/>
</dbReference>
<dbReference type="InterPro" id="IPR017887">
    <property type="entry name" value="TF_TCP_subgr"/>
</dbReference>
<organism evidence="3 4">
    <name type="scientific">Castilleja foliolosa</name>
    <dbReference type="NCBI Taxonomy" id="1961234"/>
    <lineage>
        <taxon>Eukaryota</taxon>
        <taxon>Viridiplantae</taxon>
        <taxon>Streptophyta</taxon>
        <taxon>Embryophyta</taxon>
        <taxon>Tracheophyta</taxon>
        <taxon>Spermatophyta</taxon>
        <taxon>Magnoliopsida</taxon>
        <taxon>eudicotyledons</taxon>
        <taxon>Gunneridae</taxon>
        <taxon>Pentapetalae</taxon>
        <taxon>asterids</taxon>
        <taxon>lamiids</taxon>
        <taxon>Lamiales</taxon>
        <taxon>Orobanchaceae</taxon>
        <taxon>Pedicularideae</taxon>
        <taxon>Castillejinae</taxon>
        <taxon>Castilleja</taxon>
    </lineage>
</organism>
<keyword evidence="4" id="KW-1185">Reference proteome</keyword>
<reference evidence="4" key="1">
    <citation type="journal article" date="2024" name="IScience">
        <title>Strigolactones Initiate the Formation of Haustorium-like Structures in Castilleja.</title>
        <authorList>
            <person name="Buerger M."/>
            <person name="Peterson D."/>
            <person name="Chory J."/>
        </authorList>
    </citation>
    <scope>NUCLEOTIDE SEQUENCE [LARGE SCALE GENOMIC DNA]</scope>
</reference>
<feature type="domain" description="TCP" evidence="2">
    <location>
        <begin position="1"/>
        <end position="37"/>
    </location>
</feature>
<dbReference type="AlphaFoldDB" id="A0ABD3BXM2"/>
<evidence type="ECO:0000313" key="3">
    <source>
        <dbReference type="EMBL" id="KAL3621834.1"/>
    </source>
</evidence>
<protein>
    <submittedName>
        <fullName evidence="3">Transcription factor</fullName>
    </submittedName>
</protein>
<proteinExistence type="predicted"/>
<feature type="compositionally biased region" description="Polar residues" evidence="1">
    <location>
        <begin position="68"/>
        <end position="78"/>
    </location>
</feature>
<accession>A0ABD3BXM2</accession>
<dbReference type="EMBL" id="JAVIJP010000062">
    <property type="protein sequence ID" value="KAL3621834.1"/>
    <property type="molecule type" value="Genomic_DNA"/>
</dbReference>
<gene>
    <name evidence="3" type="primary">TCP3_6</name>
    <name evidence="3" type="ORF">CASFOL_034320</name>
</gene>
<feature type="region of interest" description="Disordered" evidence="1">
    <location>
        <begin position="60"/>
        <end position="83"/>
    </location>
</feature>